<proteinExistence type="predicted"/>
<evidence type="ECO:0000313" key="2">
    <source>
        <dbReference type="EMBL" id="EGG47195.1"/>
    </source>
</evidence>
<dbReference type="STRING" id="996637.SGM_2482"/>
<evidence type="ECO:0000313" key="3">
    <source>
        <dbReference type="Proteomes" id="UP000003022"/>
    </source>
</evidence>
<organism evidence="2 3">
    <name type="scientific">Streptomyces griseoaurantiacus M045</name>
    <dbReference type="NCBI Taxonomy" id="996637"/>
    <lineage>
        <taxon>Bacteria</taxon>
        <taxon>Bacillati</taxon>
        <taxon>Actinomycetota</taxon>
        <taxon>Actinomycetes</taxon>
        <taxon>Kitasatosporales</taxon>
        <taxon>Streptomycetaceae</taxon>
        <taxon>Streptomyces</taxon>
        <taxon>Streptomyces aurantiacus group</taxon>
    </lineage>
</organism>
<dbReference type="Proteomes" id="UP000003022">
    <property type="component" value="Unassembled WGS sequence"/>
</dbReference>
<keyword evidence="3" id="KW-1185">Reference proteome</keyword>
<comment type="caution">
    <text evidence="2">The sequence shown here is derived from an EMBL/GenBank/DDBJ whole genome shotgun (WGS) entry which is preliminary data.</text>
</comment>
<gene>
    <name evidence="2" type="ORF">SGM_2482</name>
</gene>
<feature type="region of interest" description="Disordered" evidence="1">
    <location>
        <begin position="1"/>
        <end position="102"/>
    </location>
</feature>
<dbReference type="AlphaFoldDB" id="F3NH68"/>
<reference evidence="2 3" key="1">
    <citation type="journal article" date="2011" name="J. Bacteriol.">
        <title>Draft genome sequence of the marine bacterium Streptomyces griseoaurantiacus M045, which produces novel manumycin-type antibiotics with a pABA core component.</title>
        <authorList>
            <person name="Li F."/>
            <person name="Jiang P."/>
            <person name="Zheng H."/>
            <person name="Wang S."/>
            <person name="Zhao G."/>
            <person name="Qin S."/>
            <person name="Liu Z."/>
        </authorList>
    </citation>
    <scope>NUCLEOTIDE SEQUENCE [LARGE SCALE GENOMIC DNA]</scope>
    <source>
        <strain evidence="2 3">M045</strain>
    </source>
</reference>
<accession>F3NH68</accession>
<dbReference type="EMBL" id="AEYX01000033">
    <property type="protein sequence ID" value="EGG47195.1"/>
    <property type="molecule type" value="Genomic_DNA"/>
</dbReference>
<protein>
    <submittedName>
        <fullName evidence="2">Uncharacterized protein</fullName>
    </submittedName>
</protein>
<name>F3NH68_9ACTN</name>
<evidence type="ECO:0000256" key="1">
    <source>
        <dbReference type="SAM" id="MobiDB-lite"/>
    </source>
</evidence>
<sequence length="102" mass="10800">MREEDSRHRGRAGTARAASPSASPPDADSGRGEEPLSTSLGVSGPAVRGHFTDGGHSIRTFRARFGRTRFDRTPGPCAAPERLARGDGGRGGSQPVMDARKW</sequence>
<feature type="compositionally biased region" description="Low complexity" evidence="1">
    <location>
        <begin position="12"/>
        <end position="27"/>
    </location>
</feature>